<name>U6KH10_9EIME</name>
<feature type="compositionally biased region" description="Polar residues" evidence="1">
    <location>
        <begin position="58"/>
        <end position="71"/>
    </location>
</feature>
<organism evidence="3 4">
    <name type="scientific">Eimeria mitis</name>
    <dbReference type="NCBI Taxonomy" id="44415"/>
    <lineage>
        <taxon>Eukaryota</taxon>
        <taxon>Sar</taxon>
        <taxon>Alveolata</taxon>
        <taxon>Apicomplexa</taxon>
        <taxon>Conoidasida</taxon>
        <taxon>Coccidia</taxon>
        <taxon>Eucoccidiorida</taxon>
        <taxon>Eimeriorina</taxon>
        <taxon>Eimeriidae</taxon>
        <taxon>Eimeria</taxon>
    </lineage>
</organism>
<reference evidence="3" key="1">
    <citation type="submission" date="2013-10" db="EMBL/GenBank/DDBJ databases">
        <title>Genomic analysis of the causative agents of coccidiosis in chickens.</title>
        <authorList>
            <person name="Reid A.J."/>
            <person name="Blake D."/>
            <person name="Billington K."/>
            <person name="Browne H."/>
            <person name="Dunn M."/>
            <person name="Hung S."/>
            <person name="Kawahara F."/>
            <person name="Miranda-Saavedra D."/>
            <person name="Mourier T."/>
            <person name="Nagra H."/>
            <person name="Otto T.D."/>
            <person name="Rawlings N."/>
            <person name="Sanchez A."/>
            <person name="Sanders M."/>
            <person name="Subramaniam C."/>
            <person name="Tay Y."/>
            <person name="Dear P."/>
            <person name="Doerig C."/>
            <person name="Gruber A."/>
            <person name="Parkinson J."/>
            <person name="Shirley M."/>
            <person name="Wan K.L."/>
            <person name="Berriman M."/>
            <person name="Tomley F."/>
            <person name="Pain A."/>
        </authorList>
    </citation>
    <scope>NUCLEOTIDE SEQUENCE [LARGE SCALE GENOMIC DNA]</scope>
    <source>
        <strain evidence="3">Houghton</strain>
    </source>
</reference>
<dbReference type="EMBL" id="HG688664">
    <property type="protein sequence ID" value="CDJ35542.1"/>
    <property type="molecule type" value="Genomic_DNA"/>
</dbReference>
<feature type="transmembrane region" description="Helical" evidence="2">
    <location>
        <begin position="84"/>
        <end position="104"/>
    </location>
</feature>
<reference evidence="3" key="2">
    <citation type="submission" date="2013-10" db="EMBL/GenBank/DDBJ databases">
        <authorList>
            <person name="Aslett M."/>
        </authorList>
    </citation>
    <scope>NUCLEOTIDE SEQUENCE [LARGE SCALE GENOMIC DNA]</scope>
    <source>
        <strain evidence="3">Houghton</strain>
    </source>
</reference>
<evidence type="ECO:0000313" key="4">
    <source>
        <dbReference type="Proteomes" id="UP000030744"/>
    </source>
</evidence>
<keyword evidence="2" id="KW-0472">Membrane</keyword>
<keyword evidence="2" id="KW-0812">Transmembrane</keyword>
<dbReference type="RefSeq" id="XP_013358120.1">
    <property type="nucleotide sequence ID" value="XM_013502666.1"/>
</dbReference>
<dbReference type="AlphaFoldDB" id="U6KH10"/>
<gene>
    <name evidence="3" type="ORF">EMH_0026780</name>
</gene>
<dbReference type="GeneID" id="25377544"/>
<keyword evidence="2" id="KW-1133">Transmembrane helix</keyword>
<dbReference type="Proteomes" id="UP000030744">
    <property type="component" value="Unassembled WGS sequence"/>
</dbReference>
<evidence type="ECO:0000256" key="1">
    <source>
        <dbReference type="SAM" id="MobiDB-lite"/>
    </source>
</evidence>
<protein>
    <submittedName>
        <fullName evidence="3">Uncharacterized protein</fullName>
    </submittedName>
</protein>
<evidence type="ECO:0000313" key="3">
    <source>
        <dbReference type="EMBL" id="CDJ35542.1"/>
    </source>
</evidence>
<dbReference type="VEuPathDB" id="ToxoDB:EMH_0026780"/>
<dbReference type="OrthoDB" id="367248at2759"/>
<keyword evidence="4" id="KW-1185">Reference proteome</keyword>
<evidence type="ECO:0000256" key="2">
    <source>
        <dbReference type="SAM" id="Phobius"/>
    </source>
</evidence>
<proteinExistence type="predicted"/>
<feature type="region of interest" description="Disordered" evidence="1">
    <location>
        <begin position="58"/>
        <end position="78"/>
    </location>
</feature>
<sequence length="132" mass="14394">MMSFNKLYEKMLVESQQMGSDAMKLLKGQDAALDNPQEEEAAAKESFYRADEEEMNYTSNINPTTITTRTDVGSAPPPKRTPQILAPLLSAFMSFLFVITGIYAEALKLAQPELAAEAESAAGQQLKTATAL</sequence>
<accession>U6KH10</accession>